<keyword evidence="2" id="KW-1185">Reference proteome</keyword>
<protein>
    <submittedName>
        <fullName evidence="1">Uncharacterized protein</fullName>
    </submittedName>
</protein>
<accession>Q244W9</accession>
<reference evidence="2" key="1">
    <citation type="journal article" date="2006" name="PLoS Biol.">
        <title>Macronuclear genome sequence of the ciliate Tetrahymena thermophila, a model eukaryote.</title>
        <authorList>
            <person name="Eisen J.A."/>
            <person name="Coyne R.S."/>
            <person name="Wu M."/>
            <person name="Wu D."/>
            <person name="Thiagarajan M."/>
            <person name="Wortman J.R."/>
            <person name="Badger J.H."/>
            <person name="Ren Q."/>
            <person name="Amedeo P."/>
            <person name="Jones K.M."/>
            <person name="Tallon L.J."/>
            <person name="Delcher A.L."/>
            <person name="Salzberg S.L."/>
            <person name="Silva J.C."/>
            <person name="Haas B.J."/>
            <person name="Majoros W.H."/>
            <person name="Farzad M."/>
            <person name="Carlton J.M."/>
            <person name="Smith R.K. Jr."/>
            <person name="Garg J."/>
            <person name="Pearlman R.E."/>
            <person name="Karrer K.M."/>
            <person name="Sun L."/>
            <person name="Manning G."/>
            <person name="Elde N.C."/>
            <person name="Turkewitz A.P."/>
            <person name="Asai D.J."/>
            <person name="Wilkes D.E."/>
            <person name="Wang Y."/>
            <person name="Cai H."/>
            <person name="Collins K."/>
            <person name="Stewart B.A."/>
            <person name="Lee S.R."/>
            <person name="Wilamowska K."/>
            <person name="Weinberg Z."/>
            <person name="Ruzzo W.L."/>
            <person name="Wloga D."/>
            <person name="Gaertig J."/>
            <person name="Frankel J."/>
            <person name="Tsao C.-C."/>
            <person name="Gorovsky M.A."/>
            <person name="Keeling P.J."/>
            <person name="Waller R.F."/>
            <person name="Patron N.J."/>
            <person name="Cherry J.M."/>
            <person name="Stover N.A."/>
            <person name="Krieger C.J."/>
            <person name="del Toro C."/>
            <person name="Ryder H.F."/>
            <person name="Williamson S.C."/>
            <person name="Barbeau R.A."/>
            <person name="Hamilton E.P."/>
            <person name="Orias E."/>
        </authorList>
    </citation>
    <scope>NUCLEOTIDE SEQUENCE [LARGE SCALE GENOMIC DNA]</scope>
    <source>
        <strain evidence="2">SB210</strain>
    </source>
</reference>
<gene>
    <name evidence="1" type="ORF">TTHERM_00694480</name>
</gene>
<sequence length="179" mass="21257">MYKLIFYFIKIKKIIIFIHFLELDSMKERPQQEQTKKDSLHLSNQIKQTPQKQINIEIESLTHSDQNQYIFQLDQLDENSKKLNQINLLEQISLNQDTDYVKNSIIQPLKNTQSIKGFQKNQNLVINQDDLELINVQKQLKIQQNEQNPFNIFSKIEQLQADNDEIITISQQLEAEKQD</sequence>
<evidence type="ECO:0000313" key="1">
    <source>
        <dbReference type="EMBL" id="EAS03368.2"/>
    </source>
</evidence>
<dbReference type="HOGENOM" id="CLU_1252865_0_0_1"/>
<proteinExistence type="predicted"/>
<dbReference type="AlphaFoldDB" id="Q244W9"/>
<name>Q244W9_TETTS</name>
<dbReference type="Proteomes" id="UP000009168">
    <property type="component" value="Unassembled WGS sequence"/>
</dbReference>
<dbReference type="InParanoid" id="Q244W9"/>
<dbReference type="KEGG" id="tet:TTHERM_00694480"/>
<dbReference type="RefSeq" id="XP_001023613.2">
    <property type="nucleotide sequence ID" value="XM_001023613.2"/>
</dbReference>
<dbReference type="GeneID" id="7830139"/>
<evidence type="ECO:0000313" key="2">
    <source>
        <dbReference type="Proteomes" id="UP000009168"/>
    </source>
</evidence>
<organism evidence="1 2">
    <name type="scientific">Tetrahymena thermophila (strain SB210)</name>
    <dbReference type="NCBI Taxonomy" id="312017"/>
    <lineage>
        <taxon>Eukaryota</taxon>
        <taxon>Sar</taxon>
        <taxon>Alveolata</taxon>
        <taxon>Ciliophora</taxon>
        <taxon>Intramacronucleata</taxon>
        <taxon>Oligohymenophorea</taxon>
        <taxon>Hymenostomatida</taxon>
        <taxon>Tetrahymenina</taxon>
        <taxon>Tetrahymenidae</taxon>
        <taxon>Tetrahymena</taxon>
    </lineage>
</organism>
<dbReference type="EMBL" id="GG662488">
    <property type="protein sequence ID" value="EAS03368.2"/>
    <property type="molecule type" value="Genomic_DNA"/>
</dbReference>